<gene>
    <name evidence="3" type="ORF">ENM11_01800</name>
</gene>
<evidence type="ECO:0000313" key="3">
    <source>
        <dbReference type="EMBL" id="HHK67876.1"/>
    </source>
</evidence>
<organism evidence="3">
    <name type="scientific">Caldiarchaeum subterraneum</name>
    <dbReference type="NCBI Taxonomy" id="311458"/>
    <lineage>
        <taxon>Archaea</taxon>
        <taxon>Nitrososphaerota</taxon>
        <taxon>Candidatus Caldarchaeales</taxon>
        <taxon>Candidatus Caldarchaeaceae</taxon>
        <taxon>Candidatus Caldarchaeum</taxon>
    </lineage>
</organism>
<name>A0A7C5LDD3_CALS0</name>
<accession>A0A7C5LDD3</accession>
<comment type="similarity">
    <text evidence="1">Belongs to the glutaredoxin family.</text>
</comment>
<dbReference type="AlphaFoldDB" id="A0A7C5LDD3"/>
<dbReference type="InterPro" id="IPR012336">
    <property type="entry name" value="Thioredoxin-like_fold"/>
</dbReference>
<evidence type="ECO:0000259" key="2">
    <source>
        <dbReference type="Pfam" id="PF13192"/>
    </source>
</evidence>
<sequence length="92" mass="10431">MHHSLQLCVGGCPLCRQIANIVEVGKCAGCKLEVFDLSKDFQKVEDLVKRYRIRAVPTLIIDGKIKIEGAPTFRLVCDDSTYKFLEENFRIS</sequence>
<dbReference type="SUPFAM" id="SSF52833">
    <property type="entry name" value="Thioredoxin-like"/>
    <property type="match status" value="1"/>
</dbReference>
<reference evidence="3" key="1">
    <citation type="journal article" date="2020" name="mSystems">
        <title>Genome- and Community-Level Interaction Insights into Carbon Utilization and Element Cycling Functions of Hydrothermarchaeota in Hydrothermal Sediment.</title>
        <authorList>
            <person name="Zhou Z."/>
            <person name="Liu Y."/>
            <person name="Xu W."/>
            <person name="Pan J."/>
            <person name="Luo Z.H."/>
            <person name="Li M."/>
        </authorList>
    </citation>
    <scope>NUCLEOTIDE SEQUENCE [LARGE SCALE GENOMIC DNA]</scope>
    <source>
        <strain evidence="3">SpSt-1056</strain>
    </source>
</reference>
<comment type="caution">
    <text evidence="3">The sequence shown here is derived from an EMBL/GenBank/DDBJ whole genome shotgun (WGS) entry which is preliminary data.</text>
</comment>
<dbReference type="Pfam" id="PF13192">
    <property type="entry name" value="Thioredoxin_3"/>
    <property type="match status" value="1"/>
</dbReference>
<dbReference type="EMBL" id="DRWN01000017">
    <property type="protein sequence ID" value="HHK67876.1"/>
    <property type="molecule type" value="Genomic_DNA"/>
</dbReference>
<feature type="domain" description="Thioredoxin-like fold" evidence="2">
    <location>
        <begin position="10"/>
        <end position="71"/>
    </location>
</feature>
<protein>
    <submittedName>
        <fullName evidence="3">Thioredoxin family protein</fullName>
    </submittedName>
</protein>
<dbReference type="InterPro" id="IPR036249">
    <property type="entry name" value="Thioredoxin-like_sf"/>
</dbReference>
<evidence type="ECO:0000256" key="1">
    <source>
        <dbReference type="ARBA" id="ARBA00007787"/>
    </source>
</evidence>
<proteinExistence type="inferred from homology"/>
<dbReference type="Gene3D" id="3.40.30.10">
    <property type="entry name" value="Glutaredoxin"/>
    <property type="match status" value="1"/>
</dbReference>